<dbReference type="PROSITE" id="PS00036">
    <property type="entry name" value="BZIP_BASIC"/>
    <property type="match status" value="1"/>
</dbReference>
<dbReference type="PANTHER" id="PTHR23351">
    <property type="entry name" value="FOS TRANSCRIPTION FACTOR-RELATED"/>
    <property type="match status" value="1"/>
</dbReference>
<evidence type="ECO:0000256" key="2">
    <source>
        <dbReference type="ARBA" id="ARBA00023125"/>
    </source>
</evidence>
<keyword evidence="3" id="KW-0804">Transcription</keyword>
<evidence type="ECO:0000256" key="3">
    <source>
        <dbReference type="ARBA" id="ARBA00023163"/>
    </source>
</evidence>
<dbReference type="Gene3D" id="1.20.5.170">
    <property type="match status" value="1"/>
</dbReference>
<dbReference type="Pfam" id="PF03131">
    <property type="entry name" value="bZIP_Maf"/>
    <property type="match status" value="1"/>
</dbReference>
<dbReference type="InterPro" id="IPR046347">
    <property type="entry name" value="bZIP_sf"/>
</dbReference>
<dbReference type="Proteomes" id="UP000663854">
    <property type="component" value="Unassembled WGS sequence"/>
</dbReference>
<evidence type="ECO:0000256" key="1">
    <source>
        <dbReference type="ARBA" id="ARBA00023015"/>
    </source>
</evidence>
<comment type="caution">
    <text evidence="7">The sequence shown here is derived from an EMBL/GenBank/DDBJ whole genome shotgun (WGS) entry which is preliminary data.</text>
</comment>
<dbReference type="GO" id="GO:0005634">
    <property type="term" value="C:nucleus"/>
    <property type="evidence" value="ECO:0007669"/>
    <property type="project" value="TreeGrafter"/>
</dbReference>
<dbReference type="EMBL" id="CAJNOL010001012">
    <property type="protein sequence ID" value="CAF1264686.1"/>
    <property type="molecule type" value="Genomic_DNA"/>
</dbReference>
<protein>
    <recommendedName>
        <fullName evidence="5">BZIP domain-containing protein</fullName>
    </recommendedName>
</protein>
<sequence length="423" mass="47149">MIYSVIQDRSKIQTFTPTLFTMSNQQSTAEKSVQTQDSTIPTTVFITNNPENTATEVANTLVSMATGRQRVPTTTTATTTTIKPLNVINVPNQSSLPILSLAEFTTSHGVPTATALAHQAKLRPRKQENILENNNNNNNNNNNDDDNISMSTDEYNQISNDSNTAIKSRRGKINKSLSTSKNKKDQSIEPIQYGPILVKPRKHIAPTLSNGRKSKDEVLPPEEDLKRKQRRDRNKQAAAKCRKKRSELREHLEKTEQILTEQEQNLQRSVQNLTERKHQLELLLHRHTCLKKSHIPSITQTTSNNFNLTKTDVQTIPTTDSNNSKRVTINLTNAQDLFTNPSLTRITTTTTNDASSSSTTVPMITIHILPEVAQALLGSTSVDRNKLADLIQQANANNTFLTTTNNHVTSDSIPTNTSLNHTN</sequence>
<reference evidence="7" key="1">
    <citation type="submission" date="2021-02" db="EMBL/GenBank/DDBJ databases">
        <authorList>
            <person name="Nowell W R."/>
        </authorList>
    </citation>
    <scope>NUCLEOTIDE SEQUENCE</scope>
</reference>
<evidence type="ECO:0000313" key="8">
    <source>
        <dbReference type="Proteomes" id="UP000663870"/>
    </source>
</evidence>
<keyword evidence="8" id="KW-1185">Reference proteome</keyword>
<keyword evidence="1" id="KW-0805">Transcription regulation</keyword>
<evidence type="ECO:0000259" key="5">
    <source>
        <dbReference type="PROSITE" id="PS50217"/>
    </source>
</evidence>
<gene>
    <name evidence="7" type="ORF">JXQ802_LOCUS27670</name>
    <name evidence="6" type="ORF">PYM288_LOCUS17412</name>
</gene>
<dbReference type="PROSITE" id="PS50217">
    <property type="entry name" value="BZIP"/>
    <property type="match status" value="1"/>
</dbReference>
<evidence type="ECO:0000256" key="4">
    <source>
        <dbReference type="SAM" id="MobiDB-lite"/>
    </source>
</evidence>
<dbReference type="InterPro" id="IPR004827">
    <property type="entry name" value="bZIP"/>
</dbReference>
<dbReference type="GO" id="GO:0000978">
    <property type="term" value="F:RNA polymerase II cis-regulatory region sequence-specific DNA binding"/>
    <property type="evidence" value="ECO:0007669"/>
    <property type="project" value="TreeGrafter"/>
</dbReference>
<dbReference type="Proteomes" id="UP000663870">
    <property type="component" value="Unassembled WGS sequence"/>
</dbReference>
<evidence type="ECO:0000313" key="6">
    <source>
        <dbReference type="EMBL" id="CAF1056332.1"/>
    </source>
</evidence>
<dbReference type="InterPro" id="IPR000837">
    <property type="entry name" value="AP-1"/>
</dbReference>
<feature type="compositionally biased region" description="Basic and acidic residues" evidence="4">
    <location>
        <begin position="213"/>
        <end position="226"/>
    </location>
</feature>
<feature type="compositionally biased region" description="Polar residues" evidence="4">
    <location>
        <begin position="148"/>
        <end position="166"/>
    </location>
</feature>
<dbReference type="SUPFAM" id="SSF57959">
    <property type="entry name" value="Leucine zipper domain"/>
    <property type="match status" value="1"/>
</dbReference>
<organism evidence="7 8">
    <name type="scientific">Rotaria sordida</name>
    <dbReference type="NCBI Taxonomy" id="392033"/>
    <lineage>
        <taxon>Eukaryota</taxon>
        <taxon>Metazoa</taxon>
        <taxon>Spiralia</taxon>
        <taxon>Gnathifera</taxon>
        <taxon>Rotifera</taxon>
        <taxon>Eurotatoria</taxon>
        <taxon>Bdelloidea</taxon>
        <taxon>Philodinida</taxon>
        <taxon>Philodinidae</taxon>
        <taxon>Rotaria</taxon>
    </lineage>
</organism>
<name>A0A815B9H3_9BILA</name>
<dbReference type="EMBL" id="CAJNOH010000490">
    <property type="protein sequence ID" value="CAF1056332.1"/>
    <property type="molecule type" value="Genomic_DNA"/>
</dbReference>
<dbReference type="GO" id="GO:0000981">
    <property type="term" value="F:DNA-binding transcription factor activity, RNA polymerase II-specific"/>
    <property type="evidence" value="ECO:0007669"/>
    <property type="project" value="TreeGrafter"/>
</dbReference>
<keyword evidence="2" id="KW-0238">DNA-binding</keyword>
<dbReference type="SMART" id="SM00338">
    <property type="entry name" value="BRLZ"/>
    <property type="match status" value="1"/>
</dbReference>
<dbReference type="PRINTS" id="PR00042">
    <property type="entry name" value="LEUZIPPRFOS"/>
</dbReference>
<feature type="domain" description="BZIP" evidence="5">
    <location>
        <begin position="224"/>
        <end position="287"/>
    </location>
</feature>
<accession>A0A815B9H3</accession>
<proteinExistence type="predicted"/>
<dbReference type="InterPro" id="IPR004826">
    <property type="entry name" value="bZIP_Maf"/>
</dbReference>
<dbReference type="AlphaFoldDB" id="A0A815B9H3"/>
<dbReference type="PANTHER" id="PTHR23351:SF24">
    <property type="entry name" value="ACTIVATING TRANSCRIPTION FACTOR 3-RELATED"/>
    <property type="match status" value="1"/>
</dbReference>
<feature type="compositionally biased region" description="Low complexity" evidence="4">
    <location>
        <begin position="133"/>
        <end position="142"/>
    </location>
</feature>
<feature type="region of interest" description="Disordered" evidence="4">
    <location>
        <begin position="131"/>
        <end position="248"/>
    </location>
</feature>
<evidence type="ECO:0000313" key="7">
    <source>
        <dbReference type="EMBL" id="CAF1264686.1"/>
    </source>
</evidence>